<reference evidence="1" key="2">
    <citation type="submission" date="2010-07" db="EMBL/GenBank/DDBJ databases">
        <authorList>
            <consortium name="The Broad Institute Genome Sequencing Platform"/>
            <consortium name="Broad Institute Genome Sequencing Center for Infectious Disease"/>
            <person name="Ma L.-J."/>
            <person name="Dead R."/>
            <person name="Young S."/>
            <person name="Zeng Q."/>
            <person name="Koehrsen M."/>
            <person name="Alvarado L."/>
            <person name="Berlin A."/>
            <person name="Chapman S.B."/>
            <person name="Chen Z."/>
            <person name="Freedman E."/>
            <person name="Gellesch M."/>
            <person name="Goldberg J."/>
            <person name="Griggs A."/>
            <person name="Gujja S."/>
            <person name="Heilman E.R."/>
            <person name="Heiman D."/>
            <person name="Hepburn T."/>
            <person name="Howarth C."/>
            <person name="Jen D."/>
            <person name="Larson L."/>
            <person name="Mehta T."/>
            <person name="Neiman D."/>
            <person name="Pearson M."/>
            <person name="Roberts A."/>
            <person name="Saif S."/>
            <person name="Shea T."/>
            <person name="Shenoy N."/>
            <person name="Sisk P."/>
            <person name="Stolte C."/>
            <person name="Sykes S."/>
            <person name="Walk T."/>
            <person name="White J."/>
            <person name="Yandava C."/>
            <person name="Haas B."/>
            <person name="Nusbaum C."/>
            <person name="Birren B."/>
        </authorList>
    </citation>
    <scope>NUCLEOTIDE SEQUENCE</scope>
    <source>
        <strain evidence="1">R3-111a-1</strain>
    </source>
</reference>
<dbReference type="GeneID" id="20347521"/>
<reference evidence="2" key="5">
    <citation type="submission" date="2018-04" db="UniProtKB">
        <authorList>
            <consortium name="EnsemblFungi"/>
        </authorList>
    </citation>
    <scope>IDENTIFICATION</scope>
    <source>
        <strain evidence="2">R3-111a-1</strain>
    </source>
</reference>
<accession>J3P0L8</accession>
<gene>
    <name evidence="2" type="primary">20347521</name>
    <name evidence="1" type="ORF">GGTG_07063</name>
</gene>
<sequence>MTGLGGAVACHGLARAGVPARPDWLPSGGGWVAGGDEQQHDTRRPLLLVPPPPLSLFLCRPRSWSVLVQTAPSPSRQPTCLSPASISRAVSLKATHPYGNLLVLLPRSVLPIRPVDEAVTTEPR</sequence>
<name>J3P0L8_GAET3</name>
<dbReference type="HOGENOM" id="CLU_2004076_0_0_1"/>
<reference evidence="3" key="1">
    <citation type="submission" date="2010-07" db="EMBL/GenBank/DDBJ databases">
        <title>The genome sequence of Gaeumannomyces graminis var. tritici strain R3-111a-1.</title>
        <authorList>
            <consortium name="The Broad Institute Genome Sequencing Platform"/>
            <person name="Ma L.-J."/>
            <person name="Dead R."/>
            <person name="Young S."/>
            <person name="Zeng Q."/>
            <person name="Koehrsen M."/>
            <person name="Alvarado L."/>
            <person name="Berlin A."/>
            <person name="Chapman S.B."/>
            <person name="Chen Z."/>
            <person name="Freedman E."/>
            <person name="Gellesch M."/>
            <person name="Goldberg J."/>
            <person name="Griggs A."/>
            <person name="Gujja S."/>
            <person name="Heilman E.R."/>
            <person name="Heiman D."/>
            <person name="Hepburn T."/>
            <person name="Howarth C."/>
            <person name="Jen D."/>
            <person name="Larson L."/>
            <person name="Mehta T."/>
            <person name="Neiman D."/>
            <person name="Pearson M."/>
            <person name="Roberts A."/>
            <person name="Saif S."/>
            <person name="Shea T."/>
            <person name="Shenoy N."/>
            <person name="Sisk P."/>
            <person name="Stolte C."/>
            <person name="Sykes S."/>
            <person name="Walk T."/>
            <person name="White J."/>
            <person name="Yandava C."/>
            <person name="Haas B."/>
            <person name="Nusbaum C."/>
            <person name="Birren B."/>
        </authorList>
    </citation>
    <scope>NUCLEOTIDE SEQUENCE [LARGE SCALE GENOMIC DNA]</scope>
    <source>
        <strain evidence="3">R3-111a-1</strain>
    </source>
</reference>
<keyword evidence="3" id="KW-1185">Reference proteome</keyword>
<reference evidence="2" key="4">
    <citation type="journal article" date="2015" name="G3 (Bethesda)">
        <title>Genome sequences of three phytopathogenic species of the Magnaporthaceae family of fungi.</title>
        <authorList>
            <person name="Okagaki L.H."/>
            <person name="Nunes C.C."/>
            <person name="Sailsbery J."/>
            <person name="Clay B."/>
            <person name="Brown D."/>
            <person name="John T."/>
            <person name="Oh Y."/>
            <person name="Young N."/>
            <person name="Fitzgerald M."/>
            <person name="Haas B.J."/>
            <person name="Zeng Q."/>
            <person name="Young S."/>
            <person name="Adiconis X."/>
            <person name="Fan L."/>
            <person name="Levin J.Z."/>
            <person name="Mitchell T.K."/>
            <person name="Okubara P.A."/>
            <person name="Farman M.L."/>
            <person name="Kohn L.M."/>
            <person name="Birren B."/>
            <person name="Ma L.-J."/>
            <person name="Dean R.A."/>
        </authorList>
    </citation>
    <scope>NUCLEOTIDE SEQUENCE</scope>
    <source>
        <strain evidence="2">R3-111a-1</strain>
    </source>
</reference>
<reference evidence="1" key="3">
    <citation type="submission" date="2010-09" db="EMBL/GenBank/DDBJ databases">
        <title>Annotation of Gaeumannomyces graminis var. tritici R3-111a-1.</title>
        <authorList>
            <consortium name="The Broad Institute Genome Sequencing Platform"/>
            <person name="Ma L.-J."/>
            <person name="Dead R."/>
            <person name="Young S.K."/>
            <person name="Zeng Q."/>
            <person name="Gargeya S."/>
            <person name="Fitzgerald M."/>
            <person name="Haas B."/>
            <person name="Abouelleil A."/>
            <person name="Alvarado L."/>
            <person name="Arachchi H.M."/>
            <person name="Berlin A."/>
            <person name="Brown A."/>
            <person name="Chapman S.B."/>
            <person name="Chen Z."/>
            <person name="Dunbar C."/>
            <person name="Freedman E."/>
            <person name="Gearin G."/>
            <person name="Gellesch M."/>
            <person name="Goldberg J."/>
            <person name="Griggs A."/>
            <person name="Gujja S."/>
            <person name="Heiman D."/>
            <person name="Howarth C."/>
            <person name="Larson L."/>
            <person name="Lui A."/>
            <person name="MacDonald P.J.P."/>
            <person name="Mehta T."/>
            <person name="Montmayeur A."/>
            <person name="Murphy C."/>
            <person name="Neiman D."/>
            <person name="Pearson M."/>
            <person name="Priest M."/>
            <person name="Roberts A."/>
            <person name="Saif S."/>
            <person name="Shea T."/>
            <person name="Shenoy N."/>
            <person name="Sisk P."/>
            <person name="Stolte C."/>
            <person name="Sykes S."/>
            <person name="Yandava C."/>
            <person name="Wortman J."/>
            <person name="Nusbaum C."/>
            <person name="Birren B."/>
        </authorList>
    </citation>
    <scope>NUCLEOTIDE SEQUENCE</scope>
    <source>
        <strain evidence="1">R3-111a-1</strain>
    </source>
</reference>
<evidence type="ECO:0000313" key="1">
    <source>
        <dbReference type="EMBL" id="EJT77151.1"/>
    </source>
</evidence>
<organism evidence="1">
    <name type="scientific">Gaeumannomyces tritici (strain R3-111a-1)</name>
    <name type="common">Wheat and barley take-all root rot fungus</name>
    <name type="synonym">Gaeumannomyces graminis var. tritici</name>
    <dbReference type="NCBI Taxonomy" id="644352"/>
    <lineage>
        <taxon>Eukaryota</taxon>
        <taxon>Fungi</taxon>
        <taxon>Dikarya</taxon>
        <taxon>Ascomycota</taxon>
        <taxon>Pezizomycotina</taxon>
        <taxon>Sordariomycetes</taxon>
        <taxon>Sordariomycetidae</taxon>
        <taxon>Magnaporthales</taxon>
        <taxon>Magnaporthaceae</taxon>
        <taxon>Gaeumannomyces</taxon>
    </lineage>
</organism>
<dbReference type="VEuPathDB" id="FungiDB:GGTG_07063"/>
<dbReference type="EMBL" id="GL385397">
    <property type="protein sequence ID" value="EJT77151.1"/>
    <property type="molecule type" value="Genomic_DNA"/>
</dbReference>
<evidence type="ECO:0000313" key="3">
    <source>
        <dbReference type="Proteomes" id="UP000006039"/>
    </source>
</evidence>
<dbReference type="EnsemblFungi" id="EJT77151">
    <property type="protein sequence ID" value="EJT77151"/>
    <property type="gene ID" value="GGTG_07063"/>
</dbReference>
<proteinExistence type="predicted"/>
<evidence type="ECO:0000313" key="2">
    <source>
        <dbReference type="EnsemblFungi" id="EJT77151"/>
    </source>
</evidence>
<dbReference type="RefSeq" id="XP_009223151.1">
    <property type="nucleotide sequence ID" value="XM_009224887.1"/>
</dbReference>
<protein>
    <submittedName>
        <fullName evidence="1 2">Uncharacterized protein</fullName>
    </submittedName>
</protein>
<dbReference type="Proteomes" id="UP000006039">
    <property type="component" value="Unassembled WGS sequence"/>
</dbReference>
<dbReference type="AlphaFoldDB" id="J3P0L8"/>